<feature type="signal peptide" evidence="2">
    <location>
        <begin position="1"/>
        <end position="26"/>
    </location>
</feature>
<feature type="domain" description="DUF4124" evidence="3">
    <location>
        <begin position="16"/>
        <end position="67"/>
    </location>
</feature>
<sequence>MTVLPMNASCCVLLVALLSAASGAQATSIYRTTDAQGNVVFTDNPERGGEQIELNPLTVVPSGARTPAPQAAPEATAPSSSPSESLSSPFMPYSTFRIASPRNEETLQTGAAGNLQVQLGIEPSLREDHRVRLLVDGAVSQSALHSDVFMIGNLERGERVLQAELLDARGEVRHRSAPVTLYVQRASVNLPQNPNNPN</sequence>
<accession>A0A1G9W7C5</accession>
<dbReference type="Proteomes" id="UP000199107">
    <property type="component" value="Unassembled WGS sequence"/>
</dbReference>
<protein>
    <recommendedName>
        <fullName evidence="3">DUF4124 domain-containing protein</fullName>
    </recommendedName>
</protein>
<reference evidence="5" key="1">
    <citation type="submission" date="2016-10" db="EMBL/GenBank/DDBJ databases">
        <authorList>
            <person name="Varghese N."/>
            <person name="Submissions S."/>
        </authorList>
    </citation>
    <scope>NUCLEOTIDE SEQUENCE [LARGE SCALE GENOMIC DNA]</scope>
    <source>
        <strain evidence="5">AAP</strain>
    </source>
</reference>
<evidence type="ECO:0000313" key="5">
    <source>
        <dbReference type="Proteomes" id="UP000199107"/>
    </source>
</evidence>
<dbReference type="InterPro" id="IPR025392">
    <property type="entry name" value="DUF4124"/>
</dbReference>
<dbReference type="Pfam" id="PF13511">
    <property type="entry name" value="DUF4124"/>
    <property type="match status" value="1"/>
</dbReference>
<feature type="region of interest" description="Disordered" evidence="1">
    <location>
        <begin position="58"/>
        <end position="88"/>
    </location>
</feature>
<name>A0A1G9W7C5_9GAMM</name>
<evidence type="ECO:0000256" key="2">
    <source>
        <dbReference type="SAM" id="SignalP"/>
    </source>
</evidence>
<dbReference type="EMBL" id="FNGH01000020">
    <property type="protein sequence ID" value="SDM80213.1"/>
    <property type="molecule type" value="Genomic_DNA"/>
</dbReference>
<evidence type="ECO:0000256" key="1">
    <source>
        <dbReference type="SAM" id="MobiDB-lite"/>
    </source>
</evidence>
<dbReference type="RefSeq" id="WP_245701778.1">
    <property type="nucleotide sequence ID" value="NZ_FNGH01000020.1"/>
</dbReference>
<dbReference type="AlphaFoldDB" id="A0A1G9W7C5"/>
<keyword evidence="2" id="KW-0732">Signal</keyword>
<feature type="compositionally biased region" description="Low complexity" evidence="1">
    <location>
        <begin position="64"/>
        <end position="88"/>
    </location>
</feature>
<dbReference type="STRING" id="48727.SAMN05192555_1206"/>
<feature type="chain" id="PRO_5011432938" description="DUF4124 domain-containing protein" evidence="2">
    <location>
        <begin position="27"/>
        <end position="198"/>
    </location>
</feature>
<keyword evidence="5" id="KW-1185">Reference proteome</keyword>
<evidence type="ECO:0000313" key="4">
    <source>
        <dbReference type="EMBL" id="SDM80213.1"/>
    </source>
</evidence>
<proteinExistence type="predicted"/>
<organism evidence="4 5">
    <name type="scientific">Franzmannia pantelleriensis</name>
    <dbReference type="NCBI Taxonomy" id="48727"/>
    <lineage>
        <taxon>Bacteria</taxon>
        <taxon>Pseudomonadati</taxon>
        <taxon>Pseudomonadota</taxon>
        <taxon>Gammaproteobacteria</taxon>
        <taxon>Oceanospirillales</taxon>
        <taxon>Halomonadaceae</taxon>
        <taxon>Franzmannia</taxon>
    </lineage>
</organism>
<gene>
    <name evidence="4" type="ORF">SAMN05192555_1206</name>
</gene>
<evidence type="ECO:0000259" key="3">
    <source>
        <dbReference type="Pfam" id="PF13511"/>
    </source>
</evidence>